<dbReference type="Gene3D" id="3.30.40.10">
    <property type="entry name" value="Zinc/RING finger domain, C3HC4 (zinc finger)"/>
    <property type="match status" value="1"/>
</dbReference>
<dbReference type="EMBL" id="JAVIJP010000040">
    <property type="protein sequence ID" value="KAL3626973.1"/>
    <property type="molecule type" value="Genomic_DNA"/>
</dbReference>
<comment type="catalytic activity">
    <reaction evidence="1 5">
        <text>S-ubiquitinyl-[E2 ubiquitin-conjugating enzyme]-L-cysteine + [acceptor protein]-L-lysine = [E2 ubiquitin-conjugating enzyme]-L-cysteine + N(6)-ubiquitinyl-[acceptor protein]-L-lysine.</text>
        <dbReference type="EC" id="2.3.2.27"/>
    </reaction>
</comment>
<dbReference type="PROSITE" id="PS51698">
    <property type="entry name" value="U_BOX"/>
    <property type="match status" value="1"/>
</dbReference>
<gene>
    <name evidence="7" type="ORF">CASFOL_029186</name>
</gene>
<dbReference type="InterPro" id="IPR003613">
    <property type="entry name" value="Ubox_domain"/>
</dbReference>
<dbReference type="InterPro" id="IPR045210">
    <property type="entry name" value="RING-Ubox_PUB"/>
</dbReference>
<dbReference type="PANTHER" id="PTHR22849:SF128">
    <property type="entry name" value="U-BOX DOMAIN-CONTAINING PROTEIN"/>
    <property type="match status" value="1"/>
</dbReference>
<evidence type="ECO:0000256" key="5">
    <source>
        <dbReference type="RuleBase" id="RU369093"/>
    </source>
</evidence>
<keyword evidence="4 5" id="KW-0833">Ubl conjugation pathway</keyword>
<feature type="domain" description="U-box" evidence="6">
    <location>
        <begin position="5"/>
        <end position="82"/>
    </location>
</feature>
<name>A0ABD3CBM8_9LAMI</name>
<dbReference type="AlphaFoldDB" id="A0ABD3CBM8"/>
<dbReference type="InterPro" id="IPR013083">
    <property type="entry name" value="Znf_RING/FYVE/PHD"/>
</dbReference>
<protein>
    <recommendedName>
        <fullName evidence="5 6">U-box domain-containing protein</fullName>
        <ecNumber evidence="5">2.3.2.27</ecNumber>
    </recommendedName>
    <alternativeName>
        <fullName evidence="5">RING-type E3 ubiquitin transferase PUB</fullName>
    </alternativeName>
</protein>
<dbReference type="Gene3D" id="1.25.10.10">
    <property type="entry name" value="Leucine-rich Repeat Variant"/>
    <property type="match status" value="1"/>
</dbReference>
<evidence type="ECO:0000256" key="1">
    <source>
        <dbReference type="ARBA" id="ARBA00000900"/>
    </source>
</evidence>
<keyword evidence="8" id="KW-1185">Reference proteome</keyword>
<proteinExistence type="predicted"/>
<evidence type="ECO:0000259" key="6">
    <source>
        <dbReference type="PROSITE" id="PS51698"/>
    </source>
</evidence>
<dbReference type="EC" id="2.3.2.27" evidence="5"/>
<comment type="caution">
    <text evidence="7">The sequence shown here is derived from an EMBL/GenBank/DDBJ whole genome shotgun (WGS) entry which is preliminary data.</text>
</comment>
<evidence type="ECO:0000313" key="7">
    <source>
        <dbReference type="EMBL" id="KAL3626973.1"/>
    </source>
</evidence>
<dbReference type="CDD" id="cd16664">
    <property type="entry name" value="RING-Ubox_PUB"/>
    <property type="match status" value="1"/>
</dbReference>
<dbReference type="PANTHER" id="PTHR22849">
    <property type="entry name" value="WDSAM1 PROTEIN"/>
    <property type="match status" value="1"/>
</dbReference>
<organism evidence="7 8">
    <name type="scientific">Castilleja foliolosa</name>
    <dbReference type="NCBI Taxonomy" id="1961234"/>
    <lineage>
        <taxon>Eukaryota</taxon>
        <taxon>Viridiplantae</taxon>
        <taxon>Streptophyta</taxon>
        <taxon>Embryophyta</taxon>
        <taxon>Tracheophyta</taxon>
        <taxon>Spermatophyta</taxon>
        <taxon>Magnoliopsida</taxon>
        <taxon>eudicotyledons</taxon>
        <taxon>Gunneridae</taxon>
        <taxon>Pentapetalae</taxon>
        <taxon>asterids</taxon>
        <taxon>lamiids</taxon>
        <taxon>Lamiales</taxon>
        <taxon>Orobanchaceae</taxon>
        <taxon>Pedicularideae</taxon>
        <taxon>Castillejinae</taxon>
        <taxon>Castilleja</taxon>
    </lineage>
</organism>
<evidence type="ECO:0000256" key="3">
    <source>
        <dbReference type="ARBA" id="ARBA00022679"/>
    </source>
</evidence>
<dbReference type="InterPro" id="IPR016024">
    <property type="entry name" value="ARM-type_fold"/>
</dbReference>
<sequence length="440" mass="49620">MDEIEVPEYFICPISLQIMKDPVTTVTGITYDRESIEKWLITADTAPICPVTKQPLSRGSDLTPNHMLRRLIQAWCTANAKNGIDRIPTPKSPLHRSVILKLIRDLNNINLVKINALKKLDELVCESEKNRKLMAETGVAKAIFDFILRCYKDGKIDGLDHALRVLQLTWTPSAENKKVLEENYLDNFVNSVLWILKTGVESELKALALVNLRIFTQITSSIHLERLNSSFFTEIVKVLRGVKISPLATKSALQILIETSPFGRNRSKIVEAGAVFELIEMELARPPDKRTTEMIFCLLAQLCSCADGRQRLLSHAAGIAVAAKRLLRVSPATDDRIMCVMESVARFSATPGLVVEMLRVGGVSKLCMVLQADCAVYLKKKAREILRLHSSDWSNSPCIQVYLLTRYDRYAQFFQQSVIAALDFYKIIVFFDQKHPSKIV</sequence>
<dbReference type="SMART" id="SM00504">
    <property type="entry name" value="Ubox"/>
    <property type="match status" value="1"/>
</dbReference>
<comment type="pathway">
    <text evidence="2 5">Protein modification; protein ubiquitination.</text>
</comment>
<dbReference type="InterPro" id="IPR045185">
    <property type="entry name" value="PUB22/23/24-like"/>
</dbReference>
<evidence type="ECO:0000313" key="8">
    <source>
        <dbReference type="Proteomes" id="UP001632038"/>
    </source>
</evidence>
<dbReference type="SUPFAM" id="SSF48371">
    <property type="entry name" value="ARM repeat"/>
    <property type="match status" value="1"/>
</dbReference>
<dbReference type="Proteomes" id="UP001632038">
    <property type="component" value="Unassembled WGS sequence"/>
</dbReference>
<dbReference type="InterPro" id="IPR058678">
    <property type="entry name" value="ARM_PUB"/>
</dbReference>
<reference evidence="8" key="1">
    <citation type="journal article" date="2024" name="IScience">
        <title>Strigolactones Initiate the Formation of Haustorium-like Structures in Castilleja.</title>
        <authorList>
            <person name="Buerger M."/>
            <person name="Peterson D."/>
            <person name="Chory J."/>
        </authorList>
    </citation>
    <scope>NUCLEOTIDE SEQUENCE [LARGE SCALE GENOMIC DNA]</scope>
</reference>
<dbReference type="GO" id="GO:0061630">
    <property type="term" value="F:ubiquitin protein ligase activity"/>
    <property type="evidence" value="ECO:0007669"/>
    <property type="project" value="UniProtKB-UniRule"/>
</dbReference>
<keyword evidence="3 5" id="KW-0808">Transferase</keyword>
<evidence type="ECO:0000256" key="4">
    <source>
        <dbReference type="ARBA" id="ARBA00022786"/>
    </source>
</evidence>
<comment type="function">
    <text evidence="5">Functions as an E3 ubiquitin ligase.</text>
</comment>
<evidence type="ECO:0000256" key="2">
    <source>
        <dbReference type="ARBA" id="ARBA00004906"/>
    </source>
</evidence>
<dbReference type="SUPFAM" id="SSF57850">
    <property type="entry name" value="RING/U-box"/>
    <property type="match status" value="1"/>
</dbReference>
<dbReference type="InterPro" id="IPR011989">
    <property type="entry name" value="ARM-like"/>
</dbReference>
<accession>A0ABD3CBM8</accession>
<dbReference type="Pfam" id="PF25598">
    <property type="entry name" value="ARM_PUB"/>
    <property type="match status" value="1"/>
</dbReference>
<dbReference type="Pfam" id="PF04564">
    <property type="entry name" value="U-box"/>
    <property type="match status" value="1"/>
</dbReference>
<dbReference type="GO" id="GO:0016567">
    <property type="term" value="P:protein ubiquitination"/>
    <property type="evidence" value="ECO:0007669"/>
    <property type="project" value="UniProtKB-UniRule"/>
</dbReference>